<reference evidence="3" key="1">
    <citation type="submission" date="2016-11" db="EMBL/GenBank/DDBJ databases">
        <authorList>
            <person name="Varghese N."/>
            <person name="Submissions S."/>
        </authorList>
    </citation>
    <scope>NUCLEOTIDE SEQUENCE [LARGE SCALE GENOMIC DNA]</scope>
    <source>
        <strain evidence="3">DSM 26898</strain>
    </source>
</reference>
<accession>A0A1M5AMS6</accession>
<dbReference type="Proteomes" id="UP000184236">
    <property type="component" value="Unassembled WGS sequence"/>
</dbReference>
<protein>
    <recommendedName>
        <fullName evidence="4">Phage protein</fullName>
    </recommendedName>
</protein>
<evidence type="ECO:0000313" key="3">
    <source>
        <dbReference type="Proteomes" id="UP000184236"/>
    </source>
</evidence>
<proteinExistence type="predicted"/>
<organism evidence="2 3">
    <name type="scientific">Chryseobacterium takakiae</name>
    <dbReference type="NCBI Taxonomy" id="1302685"/>
    <lineage>
        <taxon>Bacteria</taxon>
        <taxon>Pseudomonadati</taxon>
        <taxon>Bacteroidota</taxon>
        <taxon>Flavobacteriia</taxon>
        <taxon>Flavobacteriales</taxon>
        <taxon>Weeksellaceae</taxon>
        <taxon>Chryseobacterium group</taxon>
        <taxon>Chryseobacterium</taxon>
    </lineage>
</organism>
<keyword evidence="1" id="KW-1133">Transmembrane helix</keyword>
<evidence type="ECO:0008006" key="4">
    <source>
        <dbReference type="Google" id="ProtNLM"/>
    </source>
</evidence>
<gene>
    <name evidence="2" type="ORF">SAMN05444408_11433</name>
</gene>
<feature type="transmembrane region" description="Helical" evidence="1">
    <location>
        <begin position="19"/>
        <end position="36"/>
    </location>
</feature>
<dbReference type="EMBL" id="FQVO01000014">
    <property type="protein sequence ID" value="SHF31417.1"/>
    <property type="molecule type" value="Genomic_DNA"/>
</dbReference>
<keyword evidence="1" id="KW-0472">Membrane</keyword>
<dbReference type="AlphaFoldDB" id="A0A1M5AMS6"/>
<keyword evidence="1" id="KW-0812">Transmembrane</keyword>
<sequence length="60" mass="7080">MAWKLYYPKHKNNNMKSRILKAVVAVVAPLVIEFVIKKIAEKFDEKPAEDKKRVPVQNWE</sequence>
<keyword evidence="3" id="KW-1185">Reference proteome</keyword>
<name>A0A1M5AMS6_9FLAO</name>
<evidence type="ECO:0000313" key="2">
    <source>
        <dbReference type="EMBL" id="SHF31417.1"/>
    </source>
</evidence>
<evidence type="ECO:0000256" key="1">
    <source>
        <dbReference type="SAM" id="Phobius"/>
    </source>
</evidence>
<dbReference type="STRING" id="1302685.SAMN05444408_11433"/>